<sequence length="158" mass="17027">MSRLPLATAPTHLTAHLLAEIAADERTRRPYAQLVKLAALQIGFALGHLSRDGRPRVRQAEAALTLLEGARQLASAAPGLVEPFHVVQTCENLPEFDTGWDYPAHLPPTQVLDAPWTPPRRPTSSPACPSTSPPTAWSRCSARTGSPASSRPCAKRAR</sequence>
<dbReference type="EMBL" id="JBHTEY010000004">
    <property type="protein sequence ID" value="MFC7616614.1"/>
    <property type="molecule type" value="Genomic_DNA"/>
</dbReference>
<organism evidence="2 3">
    <name type="scientific">Actinokineospora soli</name>
    <dbReference type="NCBI Taxonomy" id="1048753"/>
    <lineage>
        <taxon>Bacteria</taxon>
        <taxon>Bacillati</taxon>
        <taxon>Actinomycetota</taxon>
        <taxon>Actinomycetes</taxon>
        <taxon>Pseudonocardiales</taxon>
        <taxon>Pseudonocardiaceae</taxon>
        <taxon>Actinokineospora</taxon>
    </lineage>
</organism>
<proteinExistence type="predicted"/>
<evidence type="ECO:0000313" key="3">
    <source>
        <dbReference type="Proteomes" id="UP001596512"/>
    </source>
</evidence>
<keyword evidence="3" id="KW-1185">Reference proteome</keyword>
<dbReference type="Proteomes" id="UP001596512">
    <property type="component" value="Unassembled WGS sequence"/>
</dbReference>
<feature type="compositionally biased region" description="Low complexity" evidence="1">
    <location>
        <begin position="122"/>
        <end position="138"/>
    </location>
</feature>
<feature type="region of interest" description="Disordered" evidence="1">
    <location>
        <begin position="111"/>
        <end position="158"/>
    </location>
</feature>
<evidence type="ECO:0000313" key="2">
    <source>
        <dbReference type="EMBL" id="MFC7616614.1"/>
    </source>
</evidence>
<gene>
    <name evidence="2" type="ORF">ACFQV2_27295</name>
</gene>
<name>A0ABW2TS99_9PSEU</name>
<reference evidence="3" key="1">
    <citation type="journal article" date="2019" name="Int. J. Syst. Evol. Microbiol.">
        <title>The Global Catalogue of Microorganisms (GCM) 10K type strain sequencing project: providing services to taxonomists for standard genome sequencing and annotation.</title>
        <authorList>
            <consortium name="The Broad Institute Genomics Platform"/>
            <consortium name="The Broad Institute Genome Sequencing Center for Infectious Disease"/>
            <person name="Wu L."/>
            <person name="Ma J."/>
        </authorList>
    </citation>
    <scope>NUCLEOTIDE SEQUENCE [LARGE SCALE GENOMIC DNA]</scope>
    <source>
        <strain evidence="3">JCM 17695</strain>
    </source>
</reference>
<protein>
    <submittedName>
        <fullName evidence="2">Uncharacterized protein</fullName>
    </submittedName>
</protein>
<evidence type="ECO:0000256" key="1">
    <source>
        <dbReference type="SAM" id="MobiDB-lite"/>
    </source>
</evidence>
<comment type="caution">
    <text evidence="2">The sequence shown here is derived from an EMBL/GenBank/DDBJ whole genome shotgun (WGS) entry which is preliminary data.</text>
</comment>
<accession>A0ABW2TS99</accession>